<dbReference type="NCBIfam" id="NF008425">
    <property type="entry name" value="PRK11259.1"/>
    <property type="match status" value="1"/>
</dbReference>
<reference evidence="6 7" key="1">
    <citation type="submission" date="2017-12" db="EMBL/GenBank/DDBJ databases">
        <title>Characterization of six clinical isolates of Enterochimera gen. nov., a novel genus of the Yersiniaciae family and the three species Enterochimera arupensis sp. nov., Enterochimera coloradensis sp. nov, and Enterochimera californica sp. nov.</title>
        <authorList>
            <person name="Rossi A."/>
            <person name="Fisher M."/>
        </authorList>
    </citation>
    <scope>NUCLEOTIDE SEQUENCE [LARGE SCALE GENOMIC DNA]</scope>
    <source>
        <strain evidence="7">2016-Iso4</strain>
    </source>
</reference>
<dbReference type="RefSeq" id="WP_101821723.1">
    <property type="nucleotide sequence ID" value="NZ_PJZH01000001.1"/>
</dbReference>
<comment type="caution">
    <text evidence="6">The sequence shown here is derived from an EMBL/GenBank/DDBJ whole genome shotgun (WGS) entry which is preliminary data.</text>
</comment>
<dbReference type="SUPFAM" id="SSF54373">
    <property type="entry name" value="FAD-linked reductases, C-terminal domain"/>
    <property type="match status" value="1"/>
</dbReference>
<gene>
    <name evidence="4" type="primary">solA</name>
    <name evidence="6" type="ORF">CYR32_01195</name>
</gene>
<evidence type="ECO:0000256" key="1">
    <source>
        <dbReference type="ARBA" id="ARBA00022630"/>
    </source>
</evidence>
<dbReference type="HAMAP" id="MF_00515">
    <property type="entry name" value="MTOX"/>
    <property type="match status" value="1"/>
</dbReference>
<comment type="similarity">
    <text evidence="4">Belongs to the MSOX/MTOX family. MTOX subfamily.</text>
</comment>
<dbReference type="GO" id="GO:0050660">
    <property type="term" value="F:flavin adenine dinucleotide binding"/>
    <property type="evidence" value="ECO:0007669"/>
    <property type="project" value="InterPro"/>
</dbReference>
<dbReference type="Gene3D" id="3.50.50.60">
    <property type="entry name" value="FAD/NAD(P)-binding domain"/>
    <property type="match status" value="1"/>
</dbReference>
<name>A0A2N5ECW5_9GAMM</name>
<dbReference type="InterPro" id="IPR006076">
    <property type="entry name" value="FAD-dep_OxRdtase"/>
</dbReference>
<dbReference type="SUPFAM" id="SSF51905">
    <property type="entry name" value="FAD/NAD(P)-binding domain"/>
    <property type="match status" value="1"/>
</dbReference>
<evidence type="ECO:0000313" key="6">
    <source>
        <dbReference type="EMBL" id="PLR40385.1"/>
    </source>
</evidence>
<keyword evidence="3 4" id="KW-0560">Oxidoreductase</keyword>
<dbReference type="GO" id="GO:0005829">
    <property type="term" value="C:cytosol"/>
    <property type="evidence" value="ECO:0007669"/>
    <property type="project" value="TreeGrafter"/>
</dbReference>
<dbReference type="Gene3D" id="3.30.9.10">
    <property type="entry name" value="D-Amino Acid Oxidase, subunit A, domain 2"/>
    <property type="match status" value="1"/>
</dbReference>
<comment type="function">
    <text evidence="4">Catalyzes the oxidative demethylation of N-methyl-L-tryptophan.</text>
</comment>
<comment type="subunit">
    <text evidence="4">Monomer.</text>
</comment>
<accession>A0A2N5ECW5</accession>
<evidence type="ECO:0000256" key="4">
    <source>
        <dbReference type="HAMAP-Rule" id="MF_00515"/>
    </source>
</evidence>
<feature type="modified residue" description="S-8alpha-FAD cysteine" evidence="4">
    <location>
        <position position="307"/>
    </location>
</feature>
<evidence type="ECO:0000256" key="3">
    <source>
        <dbReference type="ARBA" id="ARBA00023002"/>
    </source>
</evidence>
<protein>
    <recommendedName>
        <fullName evidence="4">N-methyl-L-tryptophan oxidase</fullName>
        <shortName evidence="4">MTOX</shortName>
        <ecNumber evidence="4">1.5.3.-</ecNumber>
    </recommendedName>
</protein>
<dbReference type="EMBL" id="PJZH01000001">
    <property type="protein sequence ID" value="PLR40385.1"/>
    <property type="molecule type" value="Genomic_DNA"/>
</dbReference>
<evidence type="ECO:0000259" key="5">
    <source>
        <dbReference type="Pfam" id="PF01266"/>
    </source>
</evidence>
<comment type="catalytic activity">
    <reaction evidence="4">
        <text>N(alpha)-methyl-L-tryptophan + O2 + H2O = L-tryptophan + formaldehyde + H2O2</text>
        <dbReference type="Rhea" id="RHEA:28006"/>
        <dbReference type="ChEBI" id="CHEBI:15377"/>
        <dbReference type="ChEBI" id="CHEBI:15379"/>
        <dbReference type="ChEBI" id="CHEBI:16240"/>
        <dbReference type="ChEBI" id="CHEBI:16842"/>
        <dbReference type="ChEBI" id="CHEBI:57283"/>
        <dbReference type="ChEBI" id="CHEBI:57912"/>
    </reaction>
</comment>
<proteinExistence type="inferred from homology"/>
<comment type="cofactor">
    <cofactor evidence="4">
        <name>FAD</name>
        <dbReference type="ChEBI" id="CHEBI:57692"/>
    </cofactor>
    <text evidence="4">Binds 1 FAD per subunit.</text>
</comment>
<dbReference type="Proteomes" id="UP000234503">
    <property type="component" value="Unassembled WGS sequence"/>
</dbReference>
<dbReference type="OrthoDB" id="9806257at2"/>
<organism evidence="6 7">
    <name type="scientific">Chimaeribacter coloradensis</name>
    <dbReference type="NCBI Taxonomy" id="2060068"/>
    <lineage>
        <taxon>Bacteria</taxon>
        <taxon>Pseudomonadati</taxon>
        <taxon>Pseudomonadota</taxon>
        <taxon>Gammaproteobacteria</taxon>
        <taxon>Enterobacterales</taxon>
        <taxon>Yersiniaceae</taxon>
        <taxon>Chimaeribacter</taxon>
    </lineage>
</organism>
<feature type="binding site" evidence="4">
    <location>
        <begin position="4"/>
        <end position="34"/>
    </location>
    <ligand>
        <name>FAD</name>
        <dbReference type="ChEBI" id="CHEBI:57692"/>
    </ligand>
</feature>
<dbReference type="InterPro" id="IPR045170">
    <property type="entry name" value="MTOX"/>
</dbReference>
<sequence length="371" mass="40380">MEYDLIIVGSGSVGAAAGFYATQTGLKVLMIDSAMPPHKGASHHGQTRIIRHAYGEGERYVPLVLRAQALWEQLAELTGERIFRPCGVLNLGPAESAFLANVRRSAETYGLPIELLGPDQVQARWPVFSVPDGFIGLFEPRSGVLQCEQAIEGYIRLAREAGCAQLFNCPVTEVTPLEQGMRITTPEGAFTARKVVISAGTWVKALLPSLPVQPVRKVFSWHQADGRYSEENHFPAFTAEMAENEHYYGFPAGKEGLKLGKHQGGQPISAPEQRKPFGTVAEDGTEVFRFLRRFLPGVGVCLHGEACTYDMSPDEDFIIDTLPGCPQAMVVTGLSGHGFKFASVLGEIAALFADDQPVPFDLTPFSLARFA</sequence>
<dbReference type="Pfam" id="PF01266">
    <property type="entry name" value="DAO"/>
    <property type="match status" value="1"/>
</dbReference>
<evidence type="ECO:0000313" key="7">
    <source>
        <dbReference type="Proteomes" id="UP000234503"/>
    </source>
</evidence>
<evidence type="ECO:0000256" key="2">
    <source>
        <dbReference type="ARBA" id="ARBA00022827"/>
    </source>
</evidence>
<dbReference type="PANTHER" id="PTHR10961:SF7">
    <property type="entry name" value="FAD DEPENDENT OXIDOREDUCTASE DOMAIN-CONTAINING PROTEIN"/>
    <property type="match status" value="1"/>
</dbReference>
<dbReference type="InterPro" id="IPR036188">
    <property type="entry name" value="FAD/NAD-bd_sf"/>
</dbReference>
<keyword evidence="2 4" id="KW-0274">FAD</keyword>
<dbReference type="InterPro" id="IPR023493">
    <property type="entry name" value="Me_Trp_Oxase_MTOX"/>
</dbReference>
<keyword evidence="1 4" id="KW-0285">Flavoprotein</keyword>
<dbReference type="AlphaFoldDB" id="A0A2N5ECW5"/>
<dbReference type="GO" id="GO:0050131">
    <property type="term" value="F:N-methyl-L-amino-acid oxidase activity"/>
    <property type="evidence" value="ECO:0007669"/>
    <property type="project" value="InterPro"/>
</dbReference>
<dbReference type="PANTHER" id="PTHR10961">
    <property type="entry name" value="PEROXISOMAL SARCOSINE OXIDASE"/>
    <property type="match status" value="1"/>
</dbReference>
<feature type="domain" description="FAD dependent oxidoreductase" evidence="5">
    <location>
        <begin position="4"/>
        <end position="350"/>
    </location>
</feature>
<keyword evidence="7" id="KW-1185">Reference proteome</keyword>
<dbReference type="EC" id="1.5.3.-" evidence="4"/>
<dbReference type="GO" id="GO:0008115">
    <property type="term" value="F:sarcosine oxidase activity"/>
    <property type="evidence" value="ECO:0007669"/>
    <property type="project" value="TreeGrafter"/>
</dbReference>